<protein>
    <submittedName>
        <fullName evidence="1">18796_t:CDS:1</fullName>
    </submittedName>
</protein>
<organism evidence="1 2">
    <name type="scientific">Racocetra persica</name>
    <dbReference type="NCBI Taxonomy" id="160502"/>
    <lineage>
        <taxon>Eukaryota</taxon>
        <taxon>Fungi</taxon>
        <taxon>Fungi incertae sedis</taxon>
        <taxon>Mucoromycota</taxon>
        <taxon>Glomeromycotina</taxon>
        <taxon>Glomeromycetes</taxon>
        <taxon>Diversisporales</taxon>
        <taxon>Gigasporaceae</taxon>
        <taxon>Racocetra</taxon>
    </lineage>
</organism>
<proteinExistence type="predicted"/>
<sequence>GKNRAVNGVLYSGVTTTSSQCSLYITLLKIIVKCWETCNGIPV</sequence>
<feature type="non-terminal residue" evidence="1">
    <location>
        <position position="1"/>
    </location>
</feature>
<feature type="non-terminal residue" evidence="1">
    <location>
        <position position="43"/>
    </location>
</feature>
<accession>A0ACA9RTM3</accession>
<evidence type="ECO:0000313" key="1">
    <source>
        <dbReference type="EMBL" id="CAG8810638.1"/>
    </source>
</evidence>
<gene>
    <name evidence="1" type="ORF">RPERSI_LOCUS23125</name>
</gene>
<dbReference type="EMBL" id="CAJVQC010071495">
    <property type="protein sequence ID" value="CAG8810638.1"/>
    <property type="molecule type" value="Genomic_DNA"/>
</dbReference>
<comment type="caution">
    <text evidence="1">The sequence shown here is derived from an EMBL/GenBank/DDBJ whole genome shotgun (WGS) entry which is preliminary data.</text>
</comment>
<evidence type="ECO:0000313" key="2">
    <source>
        <dbReference type="Proteomes" id="UP000789920"/>
    </source>
</evidence>
<name>A0ACA9RTM3_9GLOM</name>
<keyword evidence="2" id="KW-1185">Reference proteome</keyword>
<reference evidence="1" key="1">
    <citation type="submission" date="2021-06" db="EMBL/GenBank/DDBJ databases">
        <authorList>
            <person name="Kallberg Y."/>
            <person name="Tangrot J."/>
            <person name="Rosling A."/>
        </authorList>
    </citation>
    <scope>NUCLEOTIDE SEQUENCE</scope>
    <source>
        <strain evidence="1">MA461A</strain>
    </source>
</reference>
<dbReference type="Proteomes" id="UP000789920">
    <property type="component" value="Unassembled WGS sequence"/>
</dbReference>